<feature type="transmembrane region" description="Helical" evidence="7">
    <location>
        <begin position="198"/>
        <end position="223"/>
    </location>
</feature>
<dbReference type="InterPro" id="IPR036259">
    <property type="entry name" value="MFS_trans_sf"/>
</dbReference>
<dbReference type="PANTHER" id="PTHR11660">
    <property type="entry name" value="SOLUTE CARRIER FAMILY 40 MEMBER"/>
    <property type="match status" value="1"/>
</dbReference>
<comment type="subcellular location">
    <subcellularLocation>
        <location evidence="1 7">Membrane</location>
        <topology evidence="1 7">Multi-pass membrane protein</topology>
    </subcellularLocation>
</comment>
<feature type="transmembrane region" description="Helical" evidence="7">
    <location>
        <begin position="171"/>
        <end position="192"/>
    </location>
</feature>
<organism evidence="9 10">
    <name type="scientific">Pleodorina starrii</name>
    <dbReference type="NCBI Taxonomy" id="330485"/>
    <lineage>
        <taxon>Eukaryota</taxon>
        <taxon>Viridiplantae</taxon>
        <taxon>Chlorophyta</taxon>
        <taxon>core chlorophytes</taxon>
        <taxon>Chlorophyceae</taxon>
        <taxon>CS clade</taxon>
        <taxon>Chlamydomonadales</taxon>
        <taxon>Volvocaceae</taxon>
        <taxon>Pleodorina</taxon>
    </lineage>
</organism>
<comment type="similarity">
    <text evidence="2 7">Belongs to the ferroportin (FP) (TC 2.A.100) family. SLC40A subfamily.</text>
</comment>
<dbReference type="InterPro" id="IPR009716">
    <property type="entry name" value="Ferroportin-1"/>
</dbReference>
<dbReference type="PANTHER" id="PTHR11660:SF57">
    <property type="entry name" value="SOLUTE CARRIER FAMILY 40 MEMBER"/>
    <property type="match status" value="1"/>
</dbReference>
<evidence type="ECO:0000256" key="3">
    <source>
        <dbReference type="ARBA" id="ARBA00022448"/>
    </source>
</evidence>
<evidence type="ECO:0000256" key="2">
    <source>
        <dbReference type="ARBA" id="ARBA00006279"/>
    </source>
</evidence>
<dbReference type="Gene3D" id="1.20.1250.20">
    <property type="entry name" value="MFS general substrate transporter like domains"/>
    <property type="match status" value="2"/>
</dbReference>
<keyword evidence="3 7" id="KW-0813">Transport</keyword>
<dbReference type="AlphaFoldDB" id="A0A9W6F2A7"/>
<protein>
    <recommendedName>
        <fullName evidence="7">Solute carrier family 40 member</fullName>
    </recommendedName>
</protein>
<feature type="compositionally biased region" description="Gly residues" evidence="8">
    <location>
        <begin position="282"/>
        <end position="291"/>
    </location>
</feature>
<evidence type="ECO:0000256" key="7">
    <source>
        <dbReference type="RuleBase" id="RU365065"/>
    </source>
</evidence>
<evidence type="ECO:0000256" key="1">
    <source>
        <dbReference type="ARBA" id="ARBA00004141"/>
    </source>
</evidence>
<comment type="function">
    <text evidence="7">May be involved in iron transport and iron homeostasis.</text>
</comment>
<feature type="transmembrane region" description="Helical" evidence="7">
    <location>
        <begin position="402"/>
        <end position="421"/>
    </location>
</feature>
<keyword evidence="7" id="KW-0406">Ion transport</keyword>
<keyword evidence="10" id="KW-1185">Reference proteome</keyword>
<feature type="transmembrane region" description="Helical" evidence="7">
    <location>
        <begin position="428"/>
        <end position="451"/>
    </location>
</feature>
<sequence length="578" mass="58393">MSGPRDDAVLGTQEGAHIPARAKFFLCASYALAAWAWRSWEFIVALVLIELYPESLLMVSAYGLLDNLARVLLGPVVGNYVDRHERLPGAQAMLRLQNLCIGGSAAAALVLLWPGSTAARLKASYWALMWLLTALGACSSAGSTGVSIAVEREAVKALCGPDGRALARLNSLMRAIDLSALLCAPLAAGLLMTATGPFTAVAAMAGYCGAAYVPEVLLLGAAFRAAPVLGQPKIRTAAAADHADAANEHTGLLAEYENGTDGGGAAAEPATPGCSPSSKPLHGGGGGGGDSFGSAAGGDKSSTAGSMEALEVVAVAAKGGGGGGSGGGGGDGGGIATRLRAARRAAARHAAAYADSWIVFWRQRVLLLCCALALLYMTVLSLGFLMTSFLKWSGLTEAEVSGYRGIGALTGLAATALFPPLSARAGLLFCAVAGVTYQLACLAAGVLPVAVEVMAAAGSGGGGRPSTTQVRILVAGLVSSRTGLWLYDLAVTQLIQEEVGQDQLGSVYGVQSSLQAVCEMLSFVAGLVSPDPARFHWLMLGSLGAVASAAALVWCHACCTGRGGRIPVTATEGDGTAA</sequence>
<feature type="compositionally biased region" description="Low complexity" evidence="8">
    <location>
        <begin position="292"/>
        <end position="302"/>
    </location>
</feature>
<keyword evidence="4 7" id="KW-0812">Transmembrane</keyword>
<evidence type="ECO:0000313" key="9">
    <source>
        <dbReference type="EMBL" id="GLC53011.1"/>
    </source>
</evidence>
<evidence type="ECO:0000256" key="5">
    <source>
        <dbReference type="ARBA" id="ARBA00022989"/>
    </source>
</evidence>
<feature type="compositionally biased region" description="Low complexity" evidence="8">
    <location>
        <begin position="266"/>
        <end position="281"/>
    </location>
</feature>
<comment type="caution">
    <text evidence="7">Lacks conserved residue(s) required for the propagation of feature annotation.</text>
</comment>
<name>A0A9W6F2A7_9CHLO</name>
<keyword evidence="5 7" id="KW-1133">Transmembrane helix</keyword>
<dbReference type="Pfam" id="PF06963">
    <property type="entry name" value="FPN1"/>
    <property type="match status" value="1"/>
</dbReference>
<dbReference type="GO" id="GO:0005381">
    <property type="term" value="F:iron ion transmembrane transporter activity"/>
    <property type="evidence" value="ECO:0007669"/>
    <property type="project" value="UniProtKB-UniRule"/>
</dbReference>
<evidence type="ECO:0000313" key="10">
    <source>
        <dbReference type="Proteomes" id="UP001165080"/>
    </source>
</evidence>
<feature type="transmembrane region" description="Helical" evidence="7">
    <location>
        <begin position="125"/>
        <end position="150"/>
    </location>
</feature>
<gene>
    <name evidence="9" type="primary">PLEST002368</name>
    <name evidence="9" type="ORF">PLESTB_000698500</name>
</gene>
<dbReference type="SUPFAM" id="SSF103473">
    <property type="entry name" value="MFS general substrate transporter"/>
    <property type="match status" value="1"/>
</dbReference>
<accession>A0A9W6F2A7</accession>
<keyword evidence="6 7" id="KW-0472">Membrane</keyword>
<feature type="region of interest" description="Disordered" evidence="8">
    <location>
        <begin position="257"/>
        <end position="302"/>
    </location>
</feature>
<comment type="caution">
    <text evidence="9">The sequence shown here is derived from an EMBL/GenBank/DDBJ whole genome shotgun (WGS) entry which is preliminary data.</text>
</comment>
<feature type="transmembrane region" description="Helical" evidence="7">
    <location>
        <begin position="93"/>
        <end position="113"/>
    </location>
</feature>
<dbReference type="Proteomes" id="UP001165080">
    <property type="component" value="Unassembled WGS sequence"/>
</dbReference>
<dbReference type="OrthoDB" id="648861at2759"/>
<feature type="transmembrane region" description="Helical" evidence="7">
    <location>
        <begin position="535"/>
        <end position="555"/>
    </location>
</feature>
<evidence type="ECO:0000256" key="8">
    <source>
        <dbReference type="SAM" id="MobiDB-lite"/>
    </source>
</evidence>
<feature type="transmembrane region" description="Helical" evidence="7">
    <location>
        <begin position="365"/>
        <end position="390"/>
    </location>
</feature>
<evidence type="ECO:0000256" key="4">
    <source>
        <dbReference type="ARBA" id="ARBA00022692"/>
    </source>
</evidence>
<dbReference type="EMBL" id="BRXU01000007">
    <property type="protein sequence ID" value="GLC53011.1"/>
    <property type="molecule type" value="Genomic_DNA"/>
</dbReference>
<dbReference type="GO" id="GO:0016020">
    <property type="term" value="C:membrane"/>
    <property type="evidence" value="ECO:0007669"/>
    <property type="project" value="UniProtKB-SubCell"/>
</dbReference>
<evidence type="ECO:0000256" key="6">
    <source>
        <dbReference type="ARBA" id="ARBA00023136"/>
    </source>
</evidence>
<reference evidence="9 10" key="1">
    <citation type="journal article" date="2023" name="Commun. Biol.">
        <title>Reorganization of the ancestral sex-determining regions during the evolution of trioecy in Pleodorina starrii.</title>
        <authorList>
            <person name="Takahashi K."/>
            <person name="Suzuki S."/>
            <person name="Kawai-Toyooka H."/>
            <person name="Yamamoto K."/>
            <person name="Hamaji T."/>
            <person name="Ootsuki R."/>
            <person name="Yamaguchi H."/>
            <person name="Kawachi M."/>
            <person name="Higashiyama T."/>
            <person name="Nozaki H."/>
        </authorList>
    </citation>
    <scope>NUCLEOTIDE SEQUENCE [LARGE SCALE GENOMIC DNA]</scope>
    <source>
        <strain evidence="9 10">NIES-4479</strain>
    </source>
</reference>
<proteinExistence type="inferred from homology"/>